<dbReference type="InterPro" id="IPR023267">
    <property type="entry name" value="RCMT"/>
</dbReference>
<dbReference type="GO" id="GO:0005737">
    <property type="term" value="C:cytoplasm"/>
    <property type="evidence" value="ECO:0007669"/>
    <property type="project" value="TreeGrafter"/>
</dbReference>
<keyword evidence="5 10" id="KW-0808">Transferase</keyword>
<proteinExistence type="inferred from homology"/>
<reference evidence="13 14" key="1">
    <citation type="journal article" date="2010" name="Nat. Biotechnol.">
        <title>Genome sequence of the model mushroom Schizophyllum commune.</title>
        <authorList>
            <person name="Ohm R.A."/>
            <person name="de Jong J.F."/>
            <person name="Lugones L.G."/>
            <person name="Aerts A."/>
            <person name="Kothe E."/>
            <person name="Stajich J.E."/>
            <person name="de Vries R.P."/>
            <person name="Record E."/>
            <person name="Levasseur A."/>
            <person name="Baker S.E."/>
            <person name="Bartholomew K.A."/>
            <person name="Coutinho P.M."/>
            <person name="Erdmann S."/>
            <person name="Fowler T.J."/>
            <person name="Gathman A.C."/>
            <person name="Lombard V."/>
            <person name="Henrissat B."/>
            <person name="Knabe N."/>
            <person name="Kuees U."/>
            <person name="Lilly W.W."/>
            <person name="Lindquist E."/>
            <person name="Lucas S."/>
            <person name="Magnuson J.K."/>
            <person name="Piumi F."/>
            <person name="Raudaskoski M."/>
            <person name="Salamov A."/>
            <person name="Schmutz J."/>
            <person name="Schwarze F.W.M.R."/>
            <person name="vanKuyk P.A."/>
            <person name="Horton J.S."/>
            <person name="Grigoriev I.V."/>
            <person name="Woesten H.A.B."/>
        </authorList>
    </citation>
    <scope>NUCLEOTIDE SEQUENCE [LARGE SCALE GENOMIC DNA]</scope>
    <source>
        <strain evidence="14">H4-8 / FGSC 9210</strain>
    </source>
</reference>
<dbReference type="FunCoup" id="D8QDW6">
    <property type="interactions" value="926"/>
</dbReference>
<evidence type="ECO:0000256" key="7">
    <source>
        <dbReference type="ARBA" id="ARBA00022694"/>
    </source>
</evidence>
<comment type="subcellular location">
    <subcellularLocation>
        <location evidence="1">Nucleus</location>
    </subcellularLocation>
</comment>
<dbReference type="PROSITE" id="PS01153">
    <property type="entry name" value="NOL1_NOP2_SUN"/>
    <property type="match status" value="1"/>
</dbReference>
<dbReference type="GO" id="GO:0070301">
    <property type="term" value="P:cellular response to hydrogen peroxide"/>
    <property type="evidence" value="ECO:0007669"/>
    <property type="project" value="EnsemblFungi"/>
</dbReference>
<evidence type="ECO:0000256" key="11">
    <source>
        <dbReference type="SAM" id="MobiDB-lite"/>
    </source>
</evidence>
<feature type="binding site" evidence="10">
    <location>
        <position position="210"/>
    </location>
    <ligand>
        <name>S-adenosyl-L-methionine</name>
        <dbReference type="ChEBI" id="CHEBI:59789"/>
    </ligand>
</feature>
<evidence type="ECO:0000256" key="1">
    <source>
        <dbReference type="ARBA" id="ARBA00004123"/>
    </source>
</evidence>
<keyword evidence="3" id="KW-0820">tRNA-binding</keyword>
<evidence type="ECO:0000256" key="2">
    <source>
        <dbReference type="ARBA" id="ARBA00007494"/>
    </source>
</evidence>
<feature type="binding site" evidence="10">
    <location>
        <position position="248"/>
    </location>
    <ligand>
        <name>S-adenosyl-L-methionine</name>
        <dbReference type="ChEBI" id="CHEBI:59789"/>
    </ligand>
</feature>
<dbReference type="RefSeq" id="XP_003028962.1">
    <property type="nucleotide sequence ID" value="XM_003028916.1"/>
</dbReference>
<dbReference type="HOGENOM" id="CLU_005316_4_2_1"/>
<dbReference type="PRINTS" id="PR02008">
    <property type="entry name" value="RCMTFAMILY"/>
</dbReference>
<feature type="binding site" evidence="10">
    <location>
        <begin position="145"/>
        <end position="151"/>
    </location>
    <ligand>
        <name>S-adenosyl-L-methionine</name>
        <dbReference type="ChEBI" id="CHEBI:59789"/>
    </ligand>
</feature>
<gene>
    <name evidence="13" type="ORF">SCHCODRAFT_78630</name>
</gene>
<evidence type="ECO:0000259" key="12">
    <source>
        <dbReference type="PROSITE" id="PS51686"/>
    </source>
</evidence>
<dbReference type="KEGG" id="scm:SCHCO_02512227"/>
<dbReference type="SUPFAM" id="SSF53335">
    <property type="entry name" value="S-adenosyl-L-methionine-dependent methyltransferases"/>
    <property type="match status" value="1"/>
</dbReference>
<feature type="binding site" evidence="10">
    <location>
        <position position="183"/>
    </location>
    <ligand>
        <name>S-adenosyl-L-methionine</name>
        <dbReference type="ChEBI" id="CHEBI:59789"/>
    </ligand>
</feature>
<keyword evidence="9" id="KW-0539">Nucleus</keyword>
<keyword evidence="6 10" id="KW-0949">S-adenosyl-L-methionine</keyword>
<keyword evidence="4 10" id="KW-0489">Methyltransferase</keyword>
<dbReference type="Proteomes" id="UP000007431">
    <property type="component" value="Unassembled WGS sequence"/>
</dbReference>
<dbReference type="eggNOG" id="KOG2198">
    <property type="taxonomic scope" value="Eukaryota"/>
</dbReference>
<evidence type="ECO:0000256" key="8">
    <source>
        <dbReference type="ARBA" id="ARBA00022884"/>
    </source>
</evidence>
<organism evidence="14">
    <name type="scientific">Schizophyllum commune (strain H4-8 / FGSC 9210)</name>
    <name type="common">Split gill fungus</name>
    <dbReference type="NCBI Taxonomy" id="578458"/>
    <lineage>
        <taxon>Eukaryota</taxon>
        <taxon>Fungi</taxon>
        <taxon>Dikarya</taxon>
        <taxon>Basidiomycota</taxon>
        <taxon>Agaricomycotina</taxon>
        <taxon>Agaricomycetes</taxon>
        <taxon>Agaricomycetidae</taxon>
        <taxon>Agaricales</taxon>
        <taxon>Schizophyllaceae</taxon>
        <taxon>Schizophyllum</taxon>
    </lineage>
</organism>
<dbReference type="Gene3D" id="3.40.50.150">
    <property type="entry name" value="Vaccinia Virus protein VP39"/>
    <property type="match status" value="1"/>
</dbReference>
<keyword evidence="14" id="KW-1185">Reference proteome</keyword>
<evidence type="ECO:0000256" key="6">
    <source>
        <dbReference type="ARBA" id="ARBA00022691"/>
    </source>
</evidence>
<dbReference type="InterPro" id="IPR029063">
    <property type="entry name" value="SAM-dependent_MTases_sf"/>
</dbReference>
<comment type="similarity">
    <text evidence="2 10">Belongs to the class I-like SAM-binding methyltransferase superfamily. RsmB/NOP family.</text>
</comment>
<protein>
    <recommendedName>
        <fullName evidence="12">SAM-dependent MTase RsmB/NOP-type domain-containing protein</fullName>
    </recommendedName>
</protein>
<dbReference type="EMBL" id="GL377310">
    <property type="protein sequence ID" value="EFI94059.1"/>
    <property type="molecule type" value="Genomic_DNA"/>
</dbReference>
<keyword evidence="8 10" id="KW-0694">RNA-binding</keyword>
<dbReference type="PANTHER" id="PTHR22808:SF1">
    <property type="entry name" value="RNA CYTOSINE-C(5)-METHYLTRANSFERASE NSUN2-RELATED"/>
    <property type="match status" value="1"/>
</dbReference>
<dbReference type="InterPro" id="IPR057286">
    <property type="entry name" value="PUA_NSUN2"/>
</dbReference>
<feature type="region of interest" description="Disordered" evidence="11">
    <location>
        <begin position="449"/>
        <end position="544"/>
    </location>
</feature>
<dbReference type="PROSITE" id="PS51686">
    <property type="entry name" value="SAM_MT_RSMB_NOP"/>
    <property type="match status" value="1"/>
</dbReference>
<dbReference type="Pfam" id="PF25376">
    <property type="entry name" value="Pre-PUA_NSUN2"/>
    <property type="match status" value="1"/>
</dbReference>
<evidence type="ECO:0000256" key="4">
    <source>
        <dbReference type="ARBA" id="ARBA00022603"/>
    </source>
</evidence>
<evidence type="ECO:0000256" key="5">
    <source>
        <dbReference type="ARBA" id="ARBA00022679"/>
    </source>
</evidence>
<evidence type="ECO:0000256" key="9">
    <source>
        <dbReference type="ARBA" id="ARBA00023242"/>
    </source>
</evidence>
<keyword evidence="7" id="KW-0819">tRNA processing</keyword>
<dbReference type="InterPro" id="IPR018314">
    <property type="entry name" value="RsmB/NOL1/NOP2-like_CS"/>
</dbReference>
<feature type="region of interest" description="Disordered" evidence="11">
    <location>
        <begin position="746"/>
        <end position="779"/>
    </location>
</feature>
<dbReference type="STRING" id="578458.D8QDW6"/>
<dbReference type="GO" id="GO:0016428">
    <property type="term" value="F:tRNA (cytidine-5-)-methyltransferase activity"/>
    <property type="evidence" value="ECO:0007669"/>
    <property type="project" value="EnsemblFungi"/>
</dbReference>
<evidence type="ECO:0000256" key="10">
    <source>
        <dbReference type="PROSITE-ProRule" id="PRU01023"/>
    </source>
</evidence>
<feature type="compositionally biased region" description="Acidic residues" evidence="11">
    <location>
        <begin position="454"/>
        <end position="466"/>
    </location>
</feature>
<feature type="compositionally biased region" description="Basic and acidic residues" evidence="11">
    <location>
        <begin position="520"/>
        <end position="537"/>
    </location>
</feature>
<dbReference type="GO" id="GO:0000049">
    <property type="term" value="F:tRNA binding"/>
    <property type="evidence" value="ECO:0007669"/>
    <property type="project" value="UniProtKB-KW"/>
</dbReference>
<dbReference type="VEuPathDB" id="FungiDB:SCHCODRAFT_02512227"/>
<sequence length="779" mass="86224">MKNDNMFAYYKAQKLFGENTETEWDNFINAFRQPLPVTFRVTGNRSTARTLNETIVHKHVPNLQNVVFEDKPIPPPEQIPWFPEGLSWQVNVPKKVLRKQEEFRKFHSFLVGETEVGNISRQEAVSMLPPLFLDVKPWHRVIDLCAAPGSKTAQLLEMLHSAPDPNAEDDLLPLPSGLLLANDSDAKRTHLLIHQSARLPSPALMVTNLDASRYPGIRVPAWVLQKGEQAGPKDEKLRRLTFDRILADVPCSGDGTLRKNLGIWKTWTVADGNGLHSLQLRILTRAMQMLSSESGSRIVYSTCSLNPTENEAVIAEALAAIRDFELVDASTHLPALKRRPGLKTWICGENVPTGLGKGNRELKLFNTWDEYKAFVDPPQDAAASAKEPANTDSTATAPKPPRFKQTLTPGHFPPSEDFHLERCVRIYPHLQDTGGFFVAVLERKAGASASAPDPELDLEDGDEEMQVDAPAAESITPAEISTPAETAGAKRPASTEPDVDTKEAKRLKVDDAPSTSAAKPEARPPKKQKELKDDPTYKESPYTFLREDDPTLTACLANLRLLPTFPRGNVLIRAPQPPSDILASDGKPSIRTMYLANELTREVILHNDHRRLRLMNGGTKVFERQGGNYVSKDDVQFRILGEGLPIVLPFVDPSTIVVGNLATLKALLIAYFPRCDHLQEPFKSMIEAQTPGSHVMRIPPEEWEGVSLLHELVLPIWKSEASVALMIDKKAKSAMSLRLFHADITPAKQAPKPKEAEDAPSTKEEDAAVIAEPEPADAA</sequence>
<dbReference type="PRINTS" id="PR02011">
    <property type="entry name" value="RCMTNCL1"/>
</dbReference>
<dbReference type="InParanoid" id="D8QDW6"/>
<accession>D8QDW6</accession>
<evidence type="ECO:0000256" key="3">
    <source>
        <dbReference type="ARBA" id="ARBA00022555"/>
    </source>
</evidence>
<evidence type="ECO:0000313" key="13">
    <source>
        <dbReference type="EMBL" id="EFI94059.1"/>
    </source>
</evidence>
<evidence type="ECO:0000313" key="14">
    <source>
        <dbReference type="Proteomes" id="UP000007431"/>
    </source>
</evidence>
<feature type="compositionally biased region" description="Basic and acidic residues" evidence="11">
    <location>
        <begin position="499"/>
        <end position="511"/>
    </location>
</feature>
<dbReference type="OrthoDB" id="6093671at2759"/>
<dbReference type="InterPro" id="IPR023270">
    <property type="entry name" value="RCMT_NCL1"/>
</dbReference>
<feature type="compositionally biased region" description="Basic and acidic residues" evidence="11">
    <location>
        <begin position="752"/>
        <end position="766"/>
    </location>
</feature>
<dbReference type="AlphaFoldDB" id="D8QDW6"/>
<dbReference type="Pfam" id="PF01189">
    <property type="entry name" value="Methyltr_RsmB-F"/>
    <property type="match status" value="1"/>
</dbReference>
<dbReference type="InterPro" id="IPR057285">
    <property type="entry name" value="Pre-PUA_NSUN2"/>
</dbReference>
<dbReference type="OMA" id="QLFTEYV"/>
<dbReference type="InterPro" id="IPR001678">
    <property type="entry name" value="MeTrfase_RsmB-F_NOP2_dom"/>
</dbReference>
<feature type="active site" description="Nucleophile" evidence="10">
    <location>
        <position position="303"/>
    </location>
</feature>
<dbReference type="PANTHER" id="PTHR22808">
    <property type="entry name" value="NCL1 YEAST -RELATED NOL1/NOP2/FMU SUN DOMAIN-CONTAINING"/>
    <property type="match status" value="1"/>
</dbReference>
<dbReference type="GO" id="GO:0002127">
    <property type="term" value="P:tRNA wobble base cytosine methylation"/>
    <property type="evidence" value="ECO:0007669"/>
    <property type="project" value="EnsemblFungi"/>
</dbReference>
<dbReference type="GO" id="GO:0005634">
    <property type="term" value="C:nucleus"/>
    <property type="evidence" value="ECO:0007669"/>
    <property type="project" value="UniProtKB-SubCell"/>
</dbReference>
<feature type="domain" description="SAM-dependent MTase RsmB/NOP-type" evidence="12">
    <location>
        <begin position="27"/>
        <end position="444"/>
    </location>
</feature>
<dbReference type="Pfam" id="PF25378">
    <property type="entry name" value="PUA_NSUN2"/>
    <property type="match status" value="1"/>
</dbReference>
<feature type="region of interest" description="Disordered" evidence="11">
    <location>
        <begin position="380"/>
        <end position="414"/>
    </location>
</feature>
<dbReference type="GeneID" id="9590455"/>
<name>D8QDW6_SCHCM</name>
<dbReference type="InterPro" id="IPR049560">
    <property type="entry name" value="MeTrfase_RsmB-F_NOP2_cat"/>
</dbReference>